<dbReference type="InterPro" id="IPR002376">
    <property type="entry name" value="Formyl_transf_N"/>
</dbReference>
<organism evidence="6 7">
    <name type="scientific">Anaeroplasma bactoclasticum</name>
    <dbReference type="NCBI Taxonomy" id="2088"/>
    <lineage>
        <taxon>Bacteria</taxon>
        <taxon>Bacillati</taxon>
        <taxon>Mycoplasmatota</taxon>
        <taxon>Mollicutes</taxon>
        <taxon>Anaeroplasmatales</taxon>
        <taxon>Anaeroplasmataceae</taxon>
        <taxon>Anaeroplasma</taxon>
    </lineage>
</organism>
<dbReference type="Gene3D" id="3.40.50.170">
    <property type="entry name" value="Formyl transferase, N-terminal domain"/>
    <property type="match status" value="1"/>
</dbReference>
<dbReference type="AlphaFoldDB" id="A0A397RWS1"/>
<dbReference type="Pfam" id="PF00551">
    <property type="entry name" value="Formyl_trans_N"/>
    <property type="match status" value="1"/>
</dbReference>
<dbReference type="InParanoid" id="A0A397RWS1"/>
<comment type="function">
    <text evidence="4">Catalyzes the transfer of a formyl group from 10-formyltetrahydrofolate to 5-phospho-ribosyl-glycinamide (GAR), producing 5-phospho-ribosyl-N-formylglycinamide (FGAR) and tetrahydrofolate.</text>
</comment>
<name>A0A397RWS1_9MOLU</name>
<feature type="binding site" evidence="4">
    <location>
        <begin position="12"/>
        <end position="14"/>
    </location>
    <ligand>
        <name>N(1)-(5-phospho-beta-D-ribosyl)glycinamide</name>
        <dbReference type="ChEBI" id="CHEBI:143788"/>
    </ligand>
</feature>
<accession>A0A397RWS1</accession>
<dbReference type="GO" id="GO:0006189">
    <property type="term" value="P:'de novo' IMP biosynthetic process"/>
    <property type="evidence" value="ECO:0007669"/>
    <property type="project" value="UniProtKB-UniRule"/>
</dbReference>
<dbReference type="FunFam" id="3.40.50.170:FF:000007">
    <property type="entry name" value="Phosphoribosylglycinamide formyltransferase"/>
    <property type="match status" value="1"/>
</dbReference>
<dbReference type="SUPFAM" id="SSF53328">
    <property type="entry name" value="Formyltransferase"/>
    <property type="match status" value="1"/>
</dbReference>
<keyword evidence="3 4" id="KW-0658">Purine biosynthesis</keyword>
<reference evidence="6 7" key="1">
    <citation type="submission" date="2018-08" db="EMBL/GenBank/DDBJ databases">
        <title>Genomic Encyclopedia of Archaeal and Bacterial Type Strains, Phase II (KMG-II): from individual species to whole genera.</title>
        <authorList>
            <person name="Goeker M."/>
        </authorList>
    </citation>
    <scope>NUCLEOTIDE SEQUENCE [LARGE SCALE GENOMIC DNA]</scope>
    <source>
        <strain evidence="6 7">ATCC 27112</strain>
    </source>
</reference>
<evidence type="ECO:0000256" key="3">
    <source>
        <dbReference type="ARBA" id="ARBA00022755"/>
    </source>
</evidence>
<feature type="active site" description="Proton donor" evidence="4">
    <location>
        <position position="109"/>
    </location>
</feature>
<feature type="domain" description="Formyl transferase N-terminal" evidence="5">
    <location>
        <begin position="2"/>
        <end position="182"/>
    </location>
</feature>
<gene>
    <name evidence="4" type="primary">purN</name>
    <name evidence="6" type="ORF">EI71_00174</name>
</gene>
<comment type="caution">
    <text evidence="4">Lacks conserved residue(s) required for the propagation of feature annotation.</text>
</comment>
<dbReference type="EC" id="2.1.2.2" evidence="4"/>
<comment type="caution">
    <text evidence="6">The sequence shown here is derived from an EMBL/GenBank/DDBJ whole genome shotgun (WGS) entry which is preliminary data.</text>
</comment>
<dbReference type="GO" id="GO:0004644">
    <property type="term" value="F:phosphoribosylglycinamide formyltransferase activity"/>
    <property type="evidence" value="ECO:0007669"/>
    <property type="project" value="UniProtKB-UniRule"/>
</dbReference>
<keyword evidence="7" id="KW-1185">Reference proteome</keyword>
<feature type="site" description="Raises pKa of active site His" evidence="4">
    <location>
        <position position="145"/>
    </location>
</feature>
<protein>
    <recommendedName>
        <fullName evidence="4">Phosphoribosylglycinamide formyltransferase</fullName>
        <ecNumber evidence="4">2.1.2.2</ecNumber>
    </recommendedName>
    <alternativeName>
        <fullName evidence="4">5'-phosphoribosylglycinamide transformylase</fullName>
    </alternativeName>
    <alternativeName>
        <fullName evidence="4">GAR transformylase</fullName>
        <shortName evidence="4">GART</shortName>
    </alternativeName>
</protein>
<dbReference type="CDD" id="cd08645">
    <property type="entry name" value="FMT_core_GART"/>
    <property type="match status" value="1"/>
</dbReference>
<dbReference type="InterPro" id="IPR036477">
    <property type="entry name" value="Formyl_transf_N_sf"/>
</dbReference>
<dbReference type="UniPathway" id="UPA00074">
    <property type="reaction ID" value="UER00126"/>
</dbReference>
<keyword evidence="2 4" id="KW-0808">Transferase</keyword>
<evidence type="ECO:0000259" key="5">
    <source>
        <dbReference type="Pfam" id="PF00551"/>
    </source>
</evidence>
<dbReference type="NCBIfam" id="TIGR00639">
    <property type="entry name" value="PurN"/>
    <property type="match status" value="1"/>
</dbReference>
<evidence type="ECO:0000313" key="7">
    <source>
        <dbReference type="Proteomes" id="UP000266506"/>
    </source>
</evidence>
<evidence type="ECO:0000256" key="2">
    <source>
        <dbReference type="ARBA" id="ARBA00022679"/>
    </source>
</evidence>
<comment type="pathway">
    <text evidence="1 4">Purine metabolism; IMP biosynthesis via de novo pathway; N(2)-formyl-N(1)-(5-phospho-D-ribosyl)glycinamide from N(1)-(5-phospho-D-ribosyl)glycinamide (10-formyl THF route): step 1/1.</text>
</comment>
<comment type="catalytic activity">
    <reaction evidence="4">
        <text>N(1)-(5-phospho-beta-D-ribosyl)glycinamide + (6R)-10-formyltetrahydrofolate = N(2)-formyl-N(1)-(5-phospho-beta-D-ribosyl)glycinamide + (6S)-5,6,7,8-tetrahydrofolate + H(+)</text>
        <dbReference type="Rhea" id="RHEA:15053"/>
        <dbReference type="ChEBI" id="CHEBI:15378"/>
        <dbReference type="ChEBI" id="CHEBI:57453"/>
        <dbReference type="ChEBI" id="CHEBI:143788"/>
        <dbReference type="ChEBI" id="CHEBI:147286"/>
        <dbReference type="ChEBI" id="CHEBI:195366"/>
        <dbReference type="EC" id="2.1.2.2"/>
    </reaction>
</comment>
<sequence length="195" mass="22295">MKNIAIFASGSGTNFEALVQACENGQIDGKVVLMVCDKKNAYVNERAKNHNVPSFVFRSKDYASKEEYEELIVEKLEEYNVDLICLAGYMRLCGYVLLKKYEGRIINIHPALLPSFKGAHGILDAFNYGVKVFGVTIHYVDSGMDSGKIIEQRAFHYTEGETVEEVEARIHEIEHEMYPEVVAKLIKEIWKWKEH</sequence>
<evidence type="ECO:0000256" key="1">
    <source>
        <dbReference type="ARBA" id="ARBA00005054"/>
    </source>
</evidence>
<dbReference type="InterPro" id="IPR004607">
    <property type="entry name" value="GART"/>
</dbReference>
<dbReference type="FunCoup" id="A0A397RWS1">
    <property type="interactions" value="361"/>
</dbReference>
<comment type="similarity">
    <text evidence="4">Belongs to the GART family.</text>
</comment>
<proteinExistence type="inferred from homology"/>
<dbReference type="PANTHER" id="PTHR43369">
    <property type="entry name" value="PHOSPHORIBOSYLGLYCINAMIDE FORMYLTRANSFERASE"/>
    <property type="match status" value="1"/>
</dbReference>
<evidence type="ECO:0000313" key="6">
    <source>
        <dbReference type="EMBL" id="RIA78613.1"/>
    </source>
</evidence>
<evidence type="ECO:0000256" key="4">
    <source>
        <dbReference type="HAMAP-Rule" id="MF_01930"/>
    </source>
</evidence>
<dbReference type="PANTHER" id="PTHR43369:SF2">
    <property type="entry name" value="PHOSPHORIBOSYLGLYCINAMIDE FORMYLTRANSFERASE"/>
    <property type="match status" value="1"/>
</dbReference>
<dbReference type="OrthoDB" id="9806170at2"/>
<feature type="binding site" evidence="4">
    <location>
        <position position="65"/>
    </location>
    <ligand>
        <name>(6R)-10-formyltetrahydrofolate</name>
        <dbReference type="ChEBI" id="CHEBI:195366"/>
    </ligand>
</feature>
<dbReference type="GO" id="GO:0005829">
    <property type="term" value="C:cytosol"/>
    <property type="evidence" value="ECO:0007669"/>
    <property type="project" value="TreeGrafter"/>
</dbReference>
<dbReference type="EMBL" id="QXEV01000001">
    <property type="protein sequence ID" value="RIA78613.1"/>
    <property type="molecule type" value="Genomic_DNA"/>
</dbReference>
<dbReference type="Proteomes" id="UP000266506">
    <property type="component" value="Unassembled WGS sequence"/>
</dbReference>
<feature type="binding site" evidence="4">
    <location>
        <position position="107"/>
    </location>
    <ligand>
        <name>(6R)-10-formyltetrahydrofolate</name>
        <dbReference type="ChEBI" id="CHEBI:195366"/>
    </ligand>
</feature>
<dbReference type="HAMAP" id="MF_01930">
    <property type="entry name" value="PurN"/>
    <property type="match status" value="1"/>
</dbReference>